<reference evidence="1" key="1">
    <citation type="journal article" date="2015" name="Nature">
        <title>Complex archaea that bridge the gap between prokaryotes and eukaryotes.</title>
        <authorList>
            <person name="Spang A."/>
            <person name="Saw J.H."/>
            <person name="Jorgensen S.L."/>
            <person name="Zaremba-Niedzwiedzka K."/>
            <person name="Martijn J."/>
            <person name="Lind A.E."/>
            <person name="van Eijk R."/>
            <person name="Schleper C."/>
            <person name="Guy L."/>
            <person name="Ettema T.J."/>
        </authorList>
    </citation>
    <scope>NUCLEOTIDE SEQUENCE</scope>
</reference>
<evidence type="ECO:0000313" key="1">
    <source>
        <dbReference type="EMBL" id="KKK85905.1"/>
    </source>
</evidence>
<accession>A0A0F8ZIS0</accession>
<sequence>IEDGAATEINVDPSNNLDTLYDRISRALEGVRKFANDTFGLGIKVSPAVEFDTKKFWEDRGEDFRSCVMFGCDPDLDIYSGEYSPEIAADEITERFGGGHIHMQAPTDNNDLFEETYYYTTRLMDILVGSTAVAITRDNSDLIEEELKRLQYYGRPGKIRLQNYEAGVKGIEYRTPSNFWIKDKTSANFLLTLMNSVFNLSQHPADASKILESSWHSSVPRDILEFNQRNSRETAMTVLEHLKNMKYISYDQAAEFVPLIV</sequence>
<feature type="non-terminal residue" evidence="1">
    <location>
        <position position="1"/>
    </location>
</feature>
<dbReference type="AlphaFoldDB" id="A0A0F8ZIS0"/>
<comment type="caution">
    <text evidence="1">The sequence shown here is derived from an EMBL/GenBank/DDBJ whole genome shotgun (WGS) entry which is preliminary data.</text>
</comment>
<organism evidence="1">
    <name type="scientific">marine sediment metagenome</name>
    <dbReference type="NCBI Taxonomy" id="412755"/>
    <lineage>
        <taxon>unclassified sequences</taxon>
        <taxon>metagenomes</taxon>
        <taxon>ecological metagenomes</taxon>
    </lineage>
</organism>
<proteinExistence type="predicted"/>
<dbReference type="EMBL" id="LAZR01051094">
    <property type="protein sequence ID" value="KKK85905.1"/>
    <property type="molecule type" value="Genomic_DNA"/>
</dbReference>
<name>A0A0F8ZIS0_9ZZZZ</name>
<protein>
    <submittedName>
        <fullName evidence="1">Uncharacterized protein</fullName>
    </submittedName>
</protein>
<gene>
    <name evidence="1" type="ORF">LCGC14_2768560</name>
</gene>